<dbReference type="EMBL" id="DUZY01000004">
    <property type="protein sequence ID" value="DAD35435.1"/>
    <property type="molecule type" value="Genomic_DNA"/>
</dbReference>
<comment type="caution">
    <text evidence="1">The sequence shown here is derived from an EMBL/GenBank/DDBJ whole genome shotgun (WGS) entry which is preliminary data.</text>
</comment>
<reference evidence="1 2" key="1">
    <citation type="journal article" date="2020" name="Mol. Biol. Evol.">
        <title>Distinct Expression and Methylation Patterns for Genes with Different Fates following a Single Whole-Genome Duplication in Flowering Plants.</title>
        <authorList>
            <person name="Shi T."/>
            <person name="Rahmani R.S."/>
            <person name="Gugger P.F."/>
            <person name="Wang M."/>
            <person name="Li H."/>
            <person name="Zhang Y."/>
            <person name="Li Z."/>
            <person name="Wang Q."/>
            <person name="Van de Peer Y."/>
            <person name="Marchal K."/>
            <person name="Chen J."/>
        </authorList>
    </citation>
    <scope>NUCLEOTIDE SEQUENCE [LARGE SCALE GENOMIC DNA]</scope>
    <source>
        <tissue evidence="1">Leaf</tissue>
    </source>
</reference>
<accession>A0A822YWC0</accession>
<dbReference type="AlphaFoldDB" id="A0A822YWC0"/>
<sequence>MTRMILLSLDRLGLRSGGIRRRFQRNIPSQPGFCKVWSKNRQS</sequence>
<evidence type="ECO:0000313" key="2">
    <source>
        <dbReference type="Proteomes" id="UP000607653"/>
    </source>
</evidence>
<organism evidence="1 2">
    <name type="scientific">Nelumbo nucifera</name>
    <name type="common">Sacred lotus</name>
    <dbReference type="NCBI Taxonomy" id="4432"/>
    <lineage>
        <taxon>Eukaryota</taxon>
        <taxon>Viridiplantae</taxon>
        <taxon>Streptophyta</taxon>
        <taxon>Embryophyta</taxon>
        <taxon>Tracheophyta</taxon>
        <taxon>Spermatophyta</taxon>
        <taxon>Magnoliopsida</taxon>
        <taxon>Proteales</taxon>
        <taxon>Nelumbonaceae</taxon>
        <taxon>Nelumbo</taxon>
    </lineage>
</organism>
<proteinExistence type="predicted"/>
<evidence type="ECO:0000313" key="1">
    <source>
        <dbReference type="EMBL" id="DAD35435.1"/>
    </source>
</evidence>
<gene>
    <name evidence="1" type="ORF">HUJ06_006075</name>
</gene>
<protein>
    <submittedName>
        <fullName evidence="1">Uncharacterized protein</fullName>
    </submittedName>
</protein>
<dbReference type="Proteomes" id="UP000607653">
    <property type="component" value="Unassembled WGS sequence"/>
</dbReference>
<name>A0A822YWC0_NELNU</name>
<keyword evidence="2" id="KW-1185">Reference proteome</keyword>